<evidence type="ECO:0000256" key="1">
    <source>
        <dbReference type="SAM" id="Phobius"/>
    </source>
</evidence>
<comment type="caution">
    <text evidence="2">The sequence shown here is derived from an EMBL/GenBank/DDBJ whole genome shotgun (WGS) entry which is preliminary data.</text>
</comment>
<proteinExistence type="predicted"/>
<sequence length="160" mass="18694">MTKAAIRTIVLIFWAGLFFQLLIINKYKAEPYPAIRFPSFSSTGQNGGFKKINQYEVYLHSDDQQDSILYSLDQFLPKISYNKPSIDLIASNYQNSKERTSEKKEFEDWVSKNLKENIPDKEISNISILEMQYNYDLNTNELEKEGTLINYVKIELQSNE</sequence>
<keyword evidence="1" id="KW-0812">Transmembrane</keyword>
<dbReference type="Proteomes" id="UP000003919">
    <property type="component" value="Chromosome"/>
</dbReference>
<feature type="transmembrane region" description="Helical" evidence="1">
    <location>
        <begin position="6"/>
        <end position="24"/>
    </location>
</feature>
<evidence type="ECO:0000313" key="3">
    <source>
        <dbReference type="Proteomes" id="UP000003919"/>
    </source>
</evidence>
<gene>
    <name evidence="2" type="ORF">ALPR1_05725</name>
</gene>
<dbReference type="AlphaFoldDB" id="A3HYR1"/>
<dbReference type="HOGENOM" id="CLU_1648547_0_0_10"/>
<organism evidence="2 3">
    <name type="scientific">Algoriphagus machipongonensis</name>
    <dbReference type="NCBI Taxonomy" id="388413"/>
    <lineage>
        <taxon>Bacteria</taxon>
        <taxon>Pseudomonadati</taxon>
        <taxon>Bacteroidota</taxon>
        <taxon>Cytophagia</taxon>
        <taxon>Cytophagales</taxon>
        <taxon>Cyclobacteriaceae</taxon>
        <taxon>Algoriphagus</taxon>
    </lineage>
</organism>
<name>A3HYR1_9BACT</name>
<dbReference type="RefSeq" id="WP_008199028.1">
    <property type="nucleotide sequence ID" value="NZ_CM001023.1"/>
</dbReference>
<evidence type="ECO:0000313" key="2">
    <source>
        <dbReference type="EMBL" id="EAZ80397.1"/>
    </source>
</evidence>
<reference evidence="2 3" key="1">
    <citation type="journal article" date="2011" name="J. Bacteriol.">
        <title>Complete genome sequence of Algoriphagus sp. PR1, bacterial prey of a colony-forming choanoflagellate.</title>
        <authorList>
            <person name="Alegado R.A."/>
            <person name="Ferriera S."/>
            <person name="Nusbaum C."/>
            <person name="Young S.K."/>
            <person name="Zeng Q."/>
            <person name="Imamovic A."/>
            <person name="Fairclough S.R."/>
            <person name="King N."/>
        </authorList>
    </citation>
    <scope>NUCLEOTIDE SEQUENCE [LARGE SCALE GENOMIC DNA]</scope>
    <source>
        <strain evidence="2 3">PR1</strain>
    </source>
</reference>
<keyword evidence="3" id="KW-1185">Reference proteome</keyword>
<dbReference type="EMBL" id="CM001023">
    <property type="protein sequence ID" value="EAZ80397.1"/>
    <property type="molecule type" value="Genomic_DNA"/>
</dbReference>
<accession>A3HYR1</accession>
<protein>
    <submittedName>
        <fullName evidence="2">Uncharacterized protein</fullName>
    </submittedName>
</protein>
<dbReference type="STRING" id="388413.ALPR1_05725"/>
<keyword evidence="1" id="KW-1133">Transmembrane helix</keyword>
<keyword evidence="1" id="KW-0472">Membrane</keyword>
<dbReference type="EMBL" id="AAXU02000001">
    <property type="protein sequence ID" value="EAZ80397.1"/>
    <property type="molecule type" value="Genomic_DNA"/>
</dbReference>